<evidence type="ECO:0000313" key="2">
    <source>
        <dbReference type="EMBL" id="CRK47165.1"/>
    </source>
</evidence>
<protein>
    <submittedName>
        <fullName evidence="2">Uncharacterized protein</fullName>
    </submittedName>
</protein>
<dbReference type="Proteomes" id="UP000045706">
    <property type="component" value="Unassembled WGS sequence"/>
</dbReference>
<gene>
    <name evidence="2" type="ORF">BN1723_007390</name>
</gene>
<feature type="transmembrane region" description="Helical" evidence="1">
    <location>
        <begin position="131"/>
        <end position="153"/>
    </location>
</feature>
<evidence type="ECO:0000313" key="3">
    <source>
        <dbReference type="Proteomes" id="UP000045706"/>
    </source>
</evidence>
<evidence type="ECO:0000256" key="1">
    <source>
        <dbReference type="SAM" id="Phobius"/>
    </source>
</evidence>
<keyword evidence="1" id="KW-1133">Transmembrane helix</keyword>
<proteinExistence type="predicted"/>
<dbReference type="EMBL" id="CVQI01036273">
    <property type="protein sequence ID" value="CRK47165.1"/>
    <property type="molecule type" value="Genomic_DNA"/>
</dbReference>
<keyword evidence="1" id="KW-0472">Membrane</keyword>
<accession>A0A0G4NL42</accession>
<organism evidence="2 3">
    <name type="scientific">Verticillium longisporum</name>
    <name type="common">Verticillium dahliae var. longisporum</name>
    <dbReference type="NCBI Taxonomy" id="100787"/>
    <lineage>
        <taxon>Eukaryota</taxon>
        <taxon>Fungi</taxon>
        <taxon>Dikarya</taxon>
        <taxon>Ascomycota</taxon>
        <taxon>Pezizomycotina</taxon>
        <taxon>Sordariomycetes</taxon>
        <taxon>Hypocreomycetidae</taxon>
        <taxon>Glomerellales</taxon>
        <taxon>Plectosphaerellaceae</taxon>
        <taxon>Verticillium</taxon>
    </lineage>
</organism>
<keyword evidence="1" id="KW-0812">Transmembrane</keyword>
<reference evidence="3" key="1">
    <citation type="submission" date="2015-05" db="EMBL/GenBank/DDBJ databases">
        <authorList>
            <person name="Fogelqvist Johan"/>
        </authorList>
    </citation>
    <scope>NUCLEOTIDE SEQUENCE [LARGE SCALE GENOMIC DNA]</scope>
</reference>
<sequence>MGSSSGGSAVLYYVSYGLCMFSYVSGEVAVVLWIIEAFPPWASASLAVQYFVRDMVAFGIGINLMAWVKKEVSVQSSLVILALVLVIGALAVPIVFWGKTVRQYIHGKWSESTKGAIRPRTNDESPLLSEYLLGILCAIFFLALLTLALEAFTYYRSYTPLPESLFTFQVALMKTATILFSIVIVYECVLERLNDGPEAQQKNAHRFIEYVIWIRQTLAAMSAGVD</sequence>
<feature type="transmembrane region" description="Helical" evidence="1">
    <location>
        <begin position="78"/>
        <end position="98"/>
    </location>
</feature>
<feature type="transmembrane region" description="Helical" evidence="1">
    <location>
        <begin position="165"/>
        <end position="186"/>
    </location>
</feature>
<name>A0A0G4NL42_VERLO</name>
<dbReference type="AlphaFoldDB" id="A0A0G4NL42"/>
<feature type="transmembrane region" description="Helical" evidence="1">
    <location>
        <begin position="12"/>
        <end position="35"/>
    </location>
</feature>